<evidence type="ECO:0000313" key="2">
    <source>
        <dbReference type="EMBL" id="BCT76999.1"/>
    </source>
</evidence>
<keyword evidence="1" id="KW-1133">Transmembrane helix</keyword>
<name>A0ABM7PXI0_SINCY</name>
<keyword evidence="1" id="KW-0812">Transmembrane</keyword>
<feature type="transmembrane region" description="Helical" evidence="1">
    <location>
        <begin position="36"/>
        <end position="54"/>
    </location>
</feature>
<evidence type="ECO:0008006" key="4">
    <source>
        <dbReference type="Google" id="ProtNLM"/>
    </source>
</evidence>
<proteinExistence type="predicted"/>
<gene>
    <name evidence="2" type="ORF">SCMU_28410</name>
</gene>
<dbReference type="EMBL" id="AP024525">
    <property type="protein sequence ID" value="BCT76999.1"/>
    <property type="molecule type" value="Genomic_DNA"/>
</dbReference>
<keyword evidence="3" id="KW-1185">Reference proteome</keyword>
<feature type="transmembrane region" description="Helical" evidence="1">
    <location>
        <begin position="12"/>
        <end position="30"/>
    </location>
</feature>
<evidence type="ECO:0000256" key="1">
    <source>
        <dbReference type="SAM" id="Phobius"/>
    </source>
</evidence>
<accession>A0ABM7PXI0</accession>
<protein>
    <recommendedName>
        <fullName evidence="4">Phosphatidate cytidylyltransferase</fullName>
    </recommendedName>
</protein>
<evidence type="ECO:0000313" key="3">
    <source>
        <dbReference type="Proteomes" id="UP001319861"/>
    </source>
</evidence>
<keyword evidence="1" id="KW-0472">Membrane</keyword>
<organism evidence="2 3">
    <name type="scientific">Sinomonas cyclohexanicum</name>
    <name type="common">Corynebacterium cyclohexanicum</name>
    <dbReference type="NCBI Taxonomy" id="322009"/>
    <lineage>
        <taxon>Bacteria</taxon>
        <taxon>Bacillati</taxon>
        <taxon>Actinomycetota</taxon>
        <taxon>Actinomycetes</taxon>
        <taxon>Micrococcales</taxon>
        <taxon>Micrococcaceae</taxon>
        <taxon>Sinomonas</taxon>
    </lineage>
</organism>
<dbReference type="Proteomes" id="UP001319861">
    <property type="component" value="Chromosome"/>
</dbReference>
<reference evidence="2 3" key="1">
    <citation type="journal article" date="2021" name="J. Biosci. Bioeng.">
        <title>Identification and characterization of a chc gene cluster responsible for the aromatization pathway of cyclohexanecarboxylate degradation in Sinomonas cyclohexanicum ATCC 51369.</title>
        <authorList>
            <person name="Yamamoto T."/>
            <person name="Hasegawa Y."/>
            <person name="Lau P.C.K."/>
            <person name="Iwaki H."/>
        </authorList>
    </citation>
    <scope>NUCLEOTIDE SEQUENCE [LARGE SCALE GENOMIC DNA]</scope>
    <source>
        <strain evidence="2 3">ATCC 51369</strain>
    </source>
</reference>
<sequence>MPERQDARRTRRSPARIILVLVIVAVVLAVTHHGQAALWVGAAAAVYAGVEWFLTWRARR</sequence>